<evidence type="ECO:0000313" key="11">
    <source>
        <dbReference type="Proteomes" id="UP000663866"/>
    </source>
</evidence>
<sequence>MERNGQINRSQSPWTSPVLLKKDDGSPRFVVDYRKLNSITIRDSYTLLRMDDAINKLAGAKYYSKFDLKCGYHQVPIDPQDKHKTAFITPYGLFEFNVLLQGLINGPSIFQRIVSEVLINLLGHHCLVYLDDIITFSTNFNGHVKGIHAVSNALNNHNFKLYISKCALVYERIEYLGHEIDHAGYRPLQNNIKAVIDIPTPITYDEAHRFYGVANYYRSFIKNFPNNRVTISTLKGKLTSEPCVLKFPIPDIPFILTTDASSENGIGVTLKQKLGKREHVIVYLSQNLTKVERKWSVTEQECLAIVWAIKKLRIYLYDADCLSRAISSKHTKNDISDNEYNEDNIPLHNEFRTSTIENDIHISHNNAVQTRAQKAIVDNESNRQRNPIITSQLQHQFNHKIHHHNRDLDHMHISRQQLNDPLIQHRILEMHQHPSKYPLFAVEHNVLYKLIEIYPSRRKRKVLGVQ</sequence>
<dbReference type="InterPro" id="IPR043502">
    <property type="entry name" value="DNA/RNA_pol_sf"/>
</dbReference>
<evidence type="ECO:0000256" key="2">
    <source>
        <dbReference type="ARBA" id="ARBA00022679"/>
    </source>
</evidence>
<dbReference type="InterPro" id="IPR051320">
    <property type="entry name" value="Viral_Replic_Matur_Polypro"/>
</dbReference>
<dbReference type="Proteomes" id="UP000663866">
    <property type="component" value="Unassembled WGS sequence"/>
</dbReference>
<dbReference type="Gene3D" id="3.10.20.370">
    <property type="match status" value="1"/>
</dbReference>
<dbReference type="Gene3D" id="3.30.70.270">
    <property type="match status" value="1"/>
</dbReference>
<dbReference type="InterPro" id="IPR041577">
    <property type="entry name" value="RT_RNaseH_2"/>
</dbReference>
<evidence type="ECO:0000259" key="9">
    <source>
        <dbReference type="Pfam" id="PF17919"/>
    </source>
</evidence>
<dbReference type="SUPFAM" id="SSF56672">
    <property type="entry name" value="DNA/RNA polymerases"/>
    <property type="match status" value="1"/>
</dbReference>
<evidence type="ECO:0000313" key="10">
    <source>
        <dbReference type="EMBL" id="CAF3937571.1"/>
    </source>
</evidence>
<evidence type="ECO:0000256" key="6">
    <source>
        <dbReference type="ARBA" id="ARBA00022801"/>
    </source>
</evidence>
<dbReference type="GO" id="GO:0003964">
    <property type="term" value="F:RNA-directed DNA polymerase activity"/>
    <property type="evidence" value="ECO:0007669"/>
    <property type="project" value="UniProtKB-KW"/>
</dbReference>
<evidence type="ECO:0000256" key="4">
    <source>
        <dbReference type="ARBA" id="ARBA00022722"/>
    </source>
</evidence>
<keyword evidence="2" id="KW-0808">Transferase</keyword>
<feature type="domain" description="Reverse transcriptase/retrotransposon-derived protein RNase H-like" evidence="9">
    <location>
        <begin position="230"/>
        <end position="318"/>
    </location>
</feature>
<dbReference type="Pfam" id="PF00078">
    <property type="entry name" value="RVT_1"/>
    <property type="match status" value="1"/>
</dbReference>
<dbReference type="PANTHER" id="PTHR33064">
    <property type="entry name" value="POL PROTEIN"/>
    <property type="match status" value="1"/>
</dbReference>
<dbReference type="FunFam" id="3.10.10.10:FF:000007">
    <property type="entry name" value="Retrovirus-related Pol polyprotein from transposon 17.6-like Protein"/>
    <property type="match status" value="1"/>
</dbReference>
<evidence type="ECO:0008006" key="12">
    <source>
        <dbReference type="Google" id="ProtNLM"/>
    </source>
</evidence>
<comment type="caution">
    <text evidence="10">The sequence shown here is derived from an EMBL/GenBank/DDBJ whole genome shotgun (WGS) entry which is preliminary data.</text>
</comment>
<dbReference type="CDD" id="cd01647">
    <property type="entry name" value="RT_LTR"/>
    <property type="match status" value="1"/>
</dbReference>
<evidence type="ECO:0000256" key="5">
    <source>
        <dbReference type="ARBA" id="ARBA00022759"/>
    </source>
</evidence>
<organism evidence="10 11">
    <name type="scientific">Rotaria magnacalcarata</name>
    <dbReference type="NCBI Taxonomy" id="392030"/>
    <lineage>
        <taxon>Eukaryota</taxon>
        <taxon>Metazoa</taxon>
        <taxon>Spiralia</taxon>
        <taxon>Gnathifera</taxon>
        <taxon>Rotifera</taxon>
        <taxon>Eurotatoria</taxon>
        <taxon>Bdelloidea</taxon>
        <taxon>Philodinida</taxon>
        <taxon>Philodinidae</taxon>
        <taxon>Rotaria</taxon>
    </lineage>
</organism>
<evidence type="ECO:0000256" key="1">
    <source>
        <dbReference type="ARBA" id="ARBA00022670"/>
    </source>
</evidence>
<keyword evidence="11" id="KW-1185">Reference proteome</keyword>
<dbReference type="FunFam" id="3.10.20.370:FF:000001">
    <property type="entry name" value="Retrovirus-related Pol polyprotein from transposon 17.6-like protein"/>
    <property type="match status" value="1"/>
</dbReference>
<reference evidence="10" key="1">
    <citation type="submission" date="2021-02" db="EMBL/GenBank/DDBJ databases">
        <authorList>
            <person name="Nowell W R."/>
        </authorList>
    </citation>
    <scope>NUCLEOTIDE SEQUENCE</scope>
</reference>
<name>A0A819JQ85_9BILA</name>
<keyword evidence="3" id="KW-0548">Nucleotidyltransferase</keyword>
<keyword evidence="4" id="KW-0540">Nuclease</keyword>
<dbReference type="GO" id="GO:0006508">
    <property type="term" value="P:proteolysis"/>
    <property type="evidence" value="ECO:0007669"/>
    <property type="project" value="UniProtKB-KW"/>
</dbReference>
<dbReference type="Pfam" id="PF17919">
    <property type="entry name" value="RT_RNaseH_2"/>
    <property type="match status" value="1"/>
</dbReference>
<dbReference type="InterPro" id="IPR000477">
    <property type="entry name" value="RT_dom"/>
</dbReference>
<evidence type="ECO:0000256" key="3">
    <source>
        <dbReference type="ARBA" id="ARBA00022695"/>
    </source>
</evidence>
<keyword evidence="6" id="KW-0378">Hydrolase</keyword>
<dbReference type="PANTHER" id="PTHR33064:SF37">
    <property type="entry name" value="RIBONUCLEASE H"/>
    <property type="match status" value="1"/>
</dbReference>
<feature type="domain" description="Reverse transcriptase" evidence="8">
    <location>
        <begin position="21"/>
        <end position="180"/>
    </location>
</feature>
<keyword evidence="7" id="KW-0695">RNA-directed DNA polymerase</keyword>
<dbReference type="InterPro" id="IPR043128">
    <property type="entry name" value="Rev_trsase/Diguanyl_cyclase"/>
</dbReference>
<dbReference type="AlphaFoldDB" id="A0A819JQ85"/>
<evidence type="ECO:0000259" key="8">
    <source>
        <dbReference type="Pfam" id="PF00078"/>
    </source>
</evidence>
<dbReference type="EMBL" id="CAJOBG010001532">
    <property type="protein sequence ID" value="CAF3937571.1"/>
    <property type="molecule type" value="Genomic_DNA"/>
</dbReference>
<accession>A0A819JQ85</accession>
<dbReference type="Gene3D" id="3.10.10.10">
    <property type="entry name" value="HIV Type 1 Reverse Transcriptase, subunit A, domain 1"/>
    <property type="match status" value="1"/>
</dbReference>
<dbReference type="GO" id="GO:0004519">
    <property type="term" value="F:endonuclease activity"/>
    <property type="evidence" value="ECO:0007669"/>
    <property type="project" value="UniProtKB-KW"/>
</dbReference>
<evidence type="ECO:0000256" key="7">
    <source>
        <dbReference type="ARBA" id="ARBA00022918"/>
    </source>
</evidence>
<keyword evidence="5" id="KW-0255">Endonuclease</keyword>
<protein>
    <recommendedName>
        <fullName evidence="12">Reverse transcriptase domain-containing protein</fullName>
    </recommendedName>
</protein>
<dbReference type="GO" id="GO:0008233">
    <property type="term" value="F:peptidase activity"/>
    <property type="evidence" value="ECO:0007669"/>
    <property type="project" value="UniProtKB-KW"/>
</dbReference>
<proteinExistence type="predicted"/>
<keyword evidence="1" id="KW-0645">Protease</keyword>
<gene>
    <name evidence="10" type="ORF">OVN521_LOCUS11496</name>
</gene>